<feature type="transmembrane region" description="Helical" evidence="11">
    <location>
        <begin position="12"/>
        <end position="33"/>
    </location>
</feature>
<keyword evidence="6 12" id="KW-0500">Molybdenum</keyword>
<comment type="caution">
    <text evidence="14">The sequence shown here is derived from an EMBL/GenBank/DDBJ whole genome shotgun (WGS) entry which is preliminary data.</text>
</comment>
<organism evidence="14 15">
    <name type="scientific">Marinomonas balearica</name>
    <dbReference type="NCBI Taxonomy" id="491947"/>
    <lineage>
        <taxon>Bacteria</taxon>
        <taxon>Pseudomonadati</taxon>
        <taxon>Pseudomonadota</taxon>
        <taxon>Gammaproteobacteria</taxon>
        <taxon>Oceanospirillales</taxon>
        <taxon>Oceanospirillaceae</taxon>
        <taxon>Marinomonas</taxon>
    </lineage>
</organism>
<evidence type="ECO:0000256" key="2">
    <source>
        <dbReference type="ARBA" id="ARBA00004429"/>
    </source>
</evidence>
<dbReference type="InterPro" id="IPR000515">
    <property type="entry name" value="MetI-like"/>
</dbReference>
<evidence type="ECO:0000256" key="12">
    <source>
        <dbReference type="RuleBase" id="RU365097"/>
    </source>
</evidence>
<evidence type="ECO:0000256" key="5">
    <source>
        <dbReference type="ARBA" id="ARBA00022475"/>
    </source>
</evidence>
<proteinExistence type="inferred from homology"/>
<evidence type="ECO:0000256" key="6">
    <source>
        <dbReference type="ARBA" id="ARBA00022505"/>
    </source>
</evidence>
<dbReference type="AlphaFoldDB" id="A0A4R6MBS3"/>
<evidence type="ECO:0000259" key="13">
    <source>
        <dbReference type="PROSITE" id="PS50928"/>
    </source>
</evidence>
<dbReference type="PROSITE" id="PS50928">
    <property type="entry name" value="ABC_TM1"/>
    <property type="match status" value="1"/>
</dbReference>
<keyword evidence="7 12" id="KW-0997">Cell inner membrane</keyword>
<protein>
    <recommendedName>
        <fullName evidence="12">Molybdenum transport system permease</fullName>
    </recommendedName>
</protein>
<keyword evidence="10 11" id="KW-0472">Membrane</keyword>
<dbReference type="Proteomes" id="UP000294656">
    <property type="component" value="Unassembled WGS sequence"/>
</dbReference>
<dbReference type="SUPFAM" id="SSF161098">
    <property type="entry name" value="MetI-like"/>
    <property type="match status" value="1"/>
</dbReference>
<keyword evidence="5" id="KW-1003">Cell membrane</keyword>
<keyword evidence="15" id="KW-1185">Reference proteome</keyword>
<feature type="domain" description="ABC transmembrane type-1" evidence="13">
    <location>
        <begin position="10"/>
        <end position="214"/>
    </location>
</feature>
<feature type="transmembrane region" description="Helical" evidence="11">
    <location>
        <begin position="193"/>
        <end position="215"/>
    </location>
</feature>
<dbReference type="FunFam" id="1.10.3720.10:FF:000054">
    <property type="entry name" value="Molybdenum transport system permease"/>
    <property type="match status" value="1"/>
</dbReference>
<dbReference type="Gene3D" id="1.10.3720.10">
    <property type="entry name" value="MetI-like"/>
    <property type="match status" value="1"/>
</dbReference>
<dbReference type="InterPro" id="IPR011867">
    <property type="entry name" value="ModB_ABC"/>
</dbReference>
<comment type="function">
    <text evidence="1 12">Part of the binding-protein-dependent transport system for molybdenum; probably responsible for the translocation of the substrate across the membrane.</text>
</comment>
<gene>
    <name evidence="14" type="ORF">DFP79_1774</name>
</gene>
<name>A0A4R6MBS3_9GAMM</name>
<dbReference type="GO" id="GO:0005886">
    <property type="term" value="C:plasma membrane"/>
    <property type="evidence" value="ECO:0007669"/>
    <property type="project" value="UniProtKB-SubCell"/>
</dbReference>
<feature type="transmembrane region" description="Helical" evidence="11">
    <location>
        <begin position="89"/>
        <end position="107"/>
    </location>
</feature>
<dbReference type="RefSeq" id="WP_133503571.1">
    <property type="nucleotide sequence ID" value="NZ_SNXC01000011.1"/>
</dbReference>
<dbReference type="PANTHER" id="PTHR30183">
    <property type="entry name" value="MOLYBDENUM TRANSPORT SYSTEM PERMEASE PROTEIN MODB"/>
    <property type="match status" value="1"/>
</dbReference>
<keyword evidence="8 11" id="KW-0812">Transmembrane</keyword>
<dbReference type="GO" id="GO:0015098">
    <property type="term" value="F:molybdate ion transmembrane transporter activity"/>
    <property type="evidence" value="ECO:0007669"/>
    <property type="project" value="UniProtKB-UniRule"/>
</dbReference>
<evidence type="ECO:0000256" key="3">
    <source>
        <dbReference type="ARBA" id="ARBA00007069"/>
    </source>
</evidence>
<keyword evidence="4 11" id="KW-0813">Transport</keyword>
<feature type="transmembrane region" description="Helical" evidence="11">
    <location>
        <begin position="151"/>
        <end position="173"/>
    </location>
</feature>
<evidence type="ECO:0000256" key="7">
    <source>
        <dbReference type="ARBA" id="ARBA00022519"/>
    </source>
</evidence>
<comment type="subcellular location">
    <subcellularLocation>
        <location evidence="2 12">Cell inner membrane</location>
        <topology evidence="2 12">Multi-pass membrane protein</topology>
    </subcellularLocation>
    <subcellularLocation>
        <location evidence="11">Cell membrane</location>
        <topology evidence="11">Multi-pass membrane protein</topology>
    </subcellularLocation>
</comment>
<evidence type="ECO:0000256" key="9">
    <source>
        <dbReference type="ARBA" id="ARBA00022989"/>
    </source>
</evidence>
<dbReference type="PANTHER" id="PTHR30183:SF8">
    <property type="entry name" value="MOLYBDENUM TRANSPORT SYSTEM PERMEASE"/>
    <property type="match status" value="1"/>
</dbReference>
<sequence length="240" mass="25889">MLDSSDLSAIWLTIKLAFLVTLILLVIGTPIAWWLARTSSRLRGVVAAVVALPLVLPPTVLGFYLLVAFGPQGTLGQLTQTLGLGTLPFTFWGLVVASVIYSLPFVVQPLQNAMESIQEESLEAAATLGASPLDRFFTVVIPLSKVGYTTAAVLGFAHTIGEFGVVLMIGGNIPGETQLISVKIYEHVEALNYAQAHTLSIGMLLFSFVVLLLVYSQMNGKQMNRKKMNRKPSSRNKGAL</sequence>
<evidence type="ECO:0000256" key="4">
    <source>
        <dbReference type="ARBA" id="ARBA00022448"/>
    </source>
</evidence>
<evidence type="ECO:0000256" key="11">
    <source>
        <dbReference type="RuleBase" id="RU363032"/>
    </source>
</evidence>
<dbReference type="NCBIfam" id="TIGR02141">
    <property type="entry name" value="modB_ABC"/>
    <property type="match status" value="1"/>
</dbReference>
<keyword evidence="9 11" id="KW-1133">Transmembrane helix</keyword>
<dbReference type="CDD" id="cd06261">
    <property type="entry name" value="TM_PBP2"/>
    <property type="match status" value="1"/>
</dbReference>
<evidence type="ECO:0000256" key="1">
    <source>
        <dbReference type="ARBA" id="ARBA00002949"/>
    </source>
</evidence>
<reference evidence="14 15" key="1">
    <citation type="submission" date="2019-03" db="EMBL/GenBank/DDBJ databases">
        <title>Genomic Encyclopedia of Type Strains, Phase III (KMG-III): the genomes of soil and plant-associated and newly described type strains.</title>
        <authorList>
            <person name="Whitman W."/>
        </authorList>
    </citation>
    <scope>NUCLEOTIDE SEQUENCE [LARGE SCALE GENOMIC DNA]</scope>
    <source>
        <strain evidence="14 15">CECT 7378</strain>
    </source>
</reference>
<dbReference type="OrthoDB" id="9795403at2"/>
<comment type="similarity">
    <text evidence="3 12">Belongs to the binding-protein-dependent transport system permease family. CysTW subfamily.</text>
</comment>
<evidence type="ECO:0000256" key="8">
    <source>
        <dbReference type="ARBA" id="ARBA00022692"/>
    </source>
</evidence>
<feature type="transmembrane region" description="Helical" evidence="11">
    <location>
        <begin position="45"/>
        <end position="69"/>
    </location>
</feature>
<evidence type="ECO:0000256" key="10">
    <source>
        <dbReference type="ARBA" id="ARBA00023136"/>
    </source>
</evidence>
<dbReference type="EMBL" id="SNXC01000011">
    <property type="protein sequence ID" value="TDO98140.1"/>
    <property type="molecule type" value="Genomic_DNA"/>
</dbReference>
<evidence type="ECO:0000313" key="14">
    <source>
        <dbReference type="EMBL" id="TDO98140.1"/>
    </source>
</evidence>
<dbReference type="InterPro" id="IPR035906">
    <property type="entry name" value="MetI-like_sf"/>
</dbReference>
<accession>A0A4R6MBS3</accession>
<evidence type="ECO:0000313" key="15">
    <source>
        <dbReference type="Proteomes" id="UP000294656"/>
    </source>
</evidence>
<dbReference type="Pfam" id="PF00528">
    <property type="entry name" value="BPD_transp_1"/>
    <property type="match status" value="1"/>
</dbReference>